<protein>
    <recommendedName>
        <fullName evidence="3">Alpha/beta hydrolase</fullName>
    </recommendedName>
</protein>
<comment type="caution">
    <text evidence="1">The sequence shown here is derived from an EMBL/GenBank/DDBJ whole genome shotgun (WGS) entry which is preliminary data.</text>
</comment>
<dbReference type="InterPro" id="IPR029058">
    <property type="entry name" value="AB_hydrolase_fold"/>
</dbReference>
<dbReference type="Proteomes" id="UP000075526">
    <property type="component" value="Unassembled WGS sequence"/>
</dbReference>
<dbReference type="SUPFAM" id="SSF53474">
    <property type="entry name" value="alpha/beta-Hydrolases"/>
    <property type="match status" value="1"/>
</dbReference>
<reference evidence="1 2" key="1">
    <citation type="submission" date="2015-06" db="EMBL/GenBank/DDBJ databases">
        <title>Improved classification and identification of acetic acid bacteria using matrix-assisted laser desorption/ionization time-of-flight mass spectrometry; Gluconobacter nephelii and Gluconobacter uchimurae are later heterotypic synonyms of Gluconobacter japonicus and Gluconobacter oxydans, respectively.</title>
        <authorList>
            <person name="Li L."/>
            <person name="Cleenwerck I."/>
            <person name="De Vuyst L."/>
            <person name="Vandamme P."/>
        </authorList>
    </citation>
    <scope>NUCLEOTIDE SEQUENCE [LARGE SCALE GENOMIC DNA]</scope>
    <source>
        <strain evidence="1 2">LMG 1552</strain>
    </source>
</reference>
<dbReference type="EMBL" id="LHZF01000171">
    <property type="protein sequence ID" value="KXV14776.1"/>
    <property type="molecule type" value="Genomic_DNA"/>
</dbReference>
<accession>A0A149RL39</accession>
<dbReference type="PATRIC" id="fig|178901.13.peg.1391"/>
<evidence type="ECO:0000313" key="1">
    <source>
        <dbReference type="EMBL" id="KXV14776.1"/>
    </source>
</evidence>
<evidence type="ECO:0000313" key="2">
    <source>
        <dbReference type="Proteomes" id="UP000075526"/>
    </source>
</evidence>
<sequence>MSKYFYPTLAALCFSVISPIAPYAQSRPEPGRPVSSTNSGMNERVVNVPLRGGGSVRALFCAPAQPRAILIMFPGGAGDIGLEQDGSIRHGNNFVVRTRGLWNQRHYAVLIPDTLNHENLRGHRNSASYAHVIEDLLTFAHKEDTVPIFLFGTSQGAIAAANGAAHAAPDTLAGVVLSEAVSVMGGSKETVFSVPLQDIHAPVLIVANQNDRCNVAPPQNADRIAASLTGSPDVQILRVTGGLTQSKKTCDSLSPHGYFGIEDDVIAKISAWMETKLK</sequence>
<dbReference type="RefSeq" id="WP_061508713.1">
    <property type="nucleotide sequence ID" value="NZ_LHZF01000171.1"/>
</dbReference>
<name>A0A149RL39_9PROT</name>
<gene>
    <name evidence="1" type="ORF">AD933_11530</name>
</gene>
<evidence type="ECO:0008006" key="3">
    <source>
        <dbReference type="Google" id="ProtNLM"/>
    </source>
</evidence>
<organism evidence="1 2">
    <name type="scientific">Acetobacter malorum</name>
    <dbReference type="NCBI Taxonomy" id="178901"/>
    <lineage>
        <taxon>Bacteria</taxon>
        <taxon>Pseudomonadati</taxon>
        <taxon>Pseudomonadota</taxon>
        <taxon>Alphaproteobacteria</taxon>
        <taxon>Acetobacterales</taxon>
        <taxon>Acetobacteraceae</taxon>
        <taxon>Acetobacter</taxon>
    </lineage>
</organism>
<dbReference type="Gene3D" id="3.40.50.1820">
    <property type="entry name" value="alpha/beta hydrolase"/>
    <property type="match status" value="1"/>
</dbReference>
<proteinExistence type="predicted"/>
<dbReference type="AlphaFoldDB" id="A0A149RL39"/>